<dbReference type="InterPro" id="IPR015915">
    <property type="entry name" value="Kelch-typ_b-propeller"/>
</dbReference>
<keyword evidence="1" id="KW-0479">Metal-binding</keyword>
<dbReference type="InterPro" id="IPR013083">
    <property type="entry name" value="Znf_RING/FYVE/PHD"/>
</dbReference>
<sequence length="615" mass="69160">MEDTFSIWGPGAKETERGPAECDLPKQILVGFLQHRHELGDWDFPVLTEEELQAREQIQQRGRVSSKYFSKGSNSWTMEMMSGMIGNAAPAQWTQLWGPAFGSAEAQPMRRSAHAIAAFEDNLYIFGGVSTNALDQDVEFNDTWVFDLVDKQWSELQVGSNRPSNRFHHAGVLHTNTTVNEFIVFGGLSLLAADTDQTTPTASNSVPVVQFNDVWRLSLTAKEPMWVMDPAPSKSADVPDARSEPGVVIHNDYLFMFGGIAYDEKGINAPVDYNDLWRYDLASYTWKKMEPAGNVQPPTRFSHSVALLHDDNDNDEAYLLAFSGRHLLLSSWTLLDDVWVYNFNTSVWTAVTPSSDVPRAYTSIVVTQGVDMWFFGGYYKPQQSSSGYVYDDIVLGKFNMKNMGMQARHAVIDSDAASPPLRYNHRAALWRGDSMVIHGGSYQSQLGDVWVYNTTNAVTTEVTNNNLPLDPESLVYVLGAFIVTLRAAQMRGAAVVRGVTKERLEQLRITKYCRAERNPKAPTEQINPPEGDSTENEDVCPICLIEFEDGEDVRNLPCKHIFHVACIDEWLKRNTVCFHVHASIRVDICLPQCMLPCSRAQCVKATWTWMQWISP</sequence>
<evidence type="ECO:0000259" key="2">
    <source>
        <dbReference type="PROSITE" id="PS50089"/>
    </source>
</evidence>
<dbReference type="CDD" id="cd16454">
    <property type="entry name" value="RING-H2_PA-TM-RING"/>
    <property type="match status" value="1"/>
</dbReference>
<dbReference type="Pfam" id="PF13639">
    <property type="entry name" value="zf-RING_2"/>
    <property type="match status" value="1"/>
</dbReference>
<keyword evidence="4" id="KW-1185">Reference proteome</keyword>
<reference evidence="3" key="1">
    <citation type="submission" date="2023-04" db="EMBL/GenBank/DDBJ databases">
        <title>Phytophthora fragariaefolia NBRC 109709.</title>
        <authorList>
            <person name="Ichikawa N."/>
            <person name="Sato H."/>
            <person name="Tonouchi N."/>
        </authorList>
    </citation>
    <scope>NUCLEOTIDE SEQUENCE</scope>
    <source>
        <strain evidence="3">NBRC 109709</strain>
    </source>
</reference>
<organism evidence="3 4">
    <name type="scientific">Phytophthora fragariaefolia</name>
    <dbReference type="NCBI Taxonomy" id="1490495"/>
    <lineage>
        <taxon>Eukaryota</taxon>
        <taxon>Sar</taxon>
        <taxon>Stramenopiles</taxon>
        <taxon>Oomycota</taxon>
        <taxon>Peronosporomycetes</taxon>
        <taxon>Peronosporales</taxon>
        <taxon>Peronosporaceae</taxon>
        <taxon>Phytophthora</taxon>
    </lineage>
</organism>
<dbReference type="Proteomes" id="UP001165121">
    <property type="component" value="Unassembled WGS sequence"/>
</dbReference>
<dbReference type="Gene3D" id="3.30.40.10">
    <property type="entry name" value="Zinc/RING finger domain, C3HC4 (zinc finger)"/>
    <property type="match status" value="1"/>
</dbReference>
<feature type="domain" description="RING-type" evidence="2">
    <location>
        <begin position="540"/>
        <end position="577"/>
    </location>
</feature>
<protein>
    <submittedName>
        <fullName evidence="3">Unnamed protein product</fullName>
    </submittedName>
</protein>
<dbReference type="SUPFAM" id="SSF117281">
    <property type="entry name" value="Kelch motif"/>
    <property type="match status" value="2"/>
</dbReference>
<evidence type="ECO:0000313" key="3">
    <source>
        <dbReference type="EMBL" id="GMF30262.1"/>
    </source>
</evidence>
<dbReference type="PANTHER" id="PTHR23244">
    <property type="entry name" value="KELCH REPEAT DOMAIN"/>
    <property type="match status" value="1"/>
</dbReference>
<evidence type="ECO:0000313" key="4">
    <source>
        <dbReference type="Proteomes" id="UP001165121"/>
    </source>
</evidence>
<dbReference type="SUPFAM" id="SSF57850">
    <property type="entry name" value="RING/U-box"/>
    <property type="match status" value="1"/>
</dbReference>
<dbReference type="GO" id="GO:0008270">
    <property type="term" value="F:zinc ion binding"/>
    <property type="evidence" value="ECO:0007669"/>
    <property type="project" value="UniProtKB-KW"/>
</dbReference>
<keyword evidence="1" id="KW-0863">Zinc-finger</keyword>
<gene>
    <name evidence="3" type="ORF">Pfra01_000666300</name>
</gene>
<dbReference type="AlphaFoldDB" id="A0A9W6U712"/>
<dbReference type="PROSITE" id="PS50089">
    <property type="entry name" value="ZF_RING_2"/>
    <property type="match status" value="1"/>
</dbReference>
<comment type="caution">
    <text evidence="3">The sequence shown here is derived from an EMBL/GenBank/DDBJ whole genome shotgun (WGS) entry which is preliminary data.</text>
</comment>
<proteinExistence type="predicted"/>
<dbReference type="Gene3D" id="2.120.10.80">
    <property type="entry name" value="Kelch-type beta propeller"/>
    <property type="match status" value="2"/>
</dbReference>
<dbReference type="EMBL" id="BSXT01000571">
    <property type="protein sequence ID" value="GMF30262.1"/>
    <property type="molecule type" value="Genomic_DNA"/>
</dbReference>
<dbReference type="InterPro" id="IPR001841">
    <property type="entry name" value="Znf_RING"/>
</dbReference>
<accession>A0A9W6U712</accession>
<name>A0A9W6U712_9STRA</name>
<evidence type="ECO:0000256" key="1">
    <source>
        <dbReference type="PROSITE-ProRule" id="PRU00175"/>
    </source>
</evidence>
<dbReference type="SMART" id="SM00184">
    <property type="entry name" value="RING"/>
    <property type="match status" value="1"/>
</dbReference>
<dbReference type="OrthoDB" id="199876at2759"/>
<dbReference type="Pfam" id="PF24681">
    <property type="entry name" value="Kelch_KLHDC2_KLHL20_DRC7"/>
    <property type="match status" value="1"/>
</dbReference>
<keyword evidence="1" id="KW-0862">Zinc</keyword>